<evidence type="ECO:0000256" key="1">
    <source>
        <dbReference type="SAM" id="MobiDB-lite"/>
    </source>
</evidence>
<keyword evidence="3" id="KW-1185">Reference proteome</keyword>
<reference evidence="2" key="1">
    <citation type="submission" date="2021-06" db="EMBL/GenBank/DDBJ databases">
        <title>Parelaphostrongylus tenuis whole genome reference sequence.</title>
        <authorList>
            <person name="Garwood T.J."/>
            <person name="Larsen P.A."/>
            <person name="Fountain-Jones N.M."/>
            <person name="Garbe J.R."/>
            <person name="Macchietto M.G."/>
            <person name="Kania S.A."/>
            <person name="Gerhold R.W."/>
            <person name="Richards J.E."/>
            <person name="Wolf T.M."/>
        </authorList>
    </citation>
    <scope>NUCLEOTIDE SEQUENCE</scope>
    <source>
        <strain evidence="2">MNPRO001-30</strain>
        <tissue evidence="2">Meninges</tissue>
    </source>
</reference>
<comment type="caution">
    <text evidence="2">The sequence shown here is derived from an EMBL/GenBank/DDBJ whole genome shotgun (WGS) entry which is preliminary data.</text>
</comment>
<dbReference type="Proteomes" id="UP001196413">
    <property type="component" value="Unassembled WGS sequence"/>
</dbReference>
<dbReference type="EMBL" id="JAHQIW010002783">
    <property type="protein sequence ID" value="KAJ1356309.1"/>
    <property type="molecule type" value="Genomic_DNA"/>
</dbReference>
<evidence type="ECO:0000313" key="3">
    <source>
        <dbReference type="Proteomes" id="UP001196413"/>
    </source>
</evidence>
<sequence>MLQSLAVSADKYNGNESDASMVKNVYTPQRSEDDDDGTDDAQRAPLNVNSVDGDWTTSVAIHRPPL</sequence>
<organism evidence="2 3">
    <name type="scientific">Parelaphostrongylus tenuis</name>
    <name type="common">Meningeal worm</name>
    <dbReference type="NCBI Taxonomy" id="148309"/>
    <lineage>
        <taxon>Eukaryota</taxon>
        <taxon>Metazoa</taxon>
        <taxon>Ecdysozoa</taxon>
        <taxon>Nematoda</taxon>
        <taxon>Chromadorea</taxon>
        <taxon>Rhabditida</taxon>
        <taxon>Rhabditina</taxon>
        <taxon>Rhabditomorpha</taxon>
        <taxon>Strongyloidea</taxon>
        <taxon>Metastrongylidae</taxon>
        <taxon>Parelaphostrongylus</taxon>
    </lineage>
</organism>
<accession>A0AAD5N2P8</accession>
<proteinExistence type="predicted"/>
<name>A0AAD5N2P8_PARTN</name>
<gene>
    <name evidence="2" type="ORF">KIN20_014003</name>
</gene>
<dbReference type="AlphaFoldDB" id="A0AAD5N2P8"/>
<protein>
    <submittedName>
        <fullName evidence="2">Uncharacterized protein</fullName>
    </submittedName>
</protein>
<feature type="region of interest" description="Disordered" evidence="1">
    <location>
        <begin position="1"/>
        <end position="52"/>
    </location>
</feature>
<evidence type="ECO:0000313" key="2">
    <source>
        <dbReference type="EMBL" id="KAJ1356309.1"/>
    </source>
</evidence>